<reference evidence="1 2" key="1">
    <citation type="submission" date="2016-01" db="EMBL/GenBank/DDBJ databases">
        <authorList>
            <person name="Oliw E.H."/>
        </authorList>
    </citation>
    <scope>NUCLEOTIDE SEQUENCE [LARGE SCALE GENOMIC DNA]</scope>
    <source>
        <strain evidence="1 2">MDcuke</strain>
    </source>
</reference>
<sequence>MVKKSTLNVHEKQVACTWRQLQKSRTVIATFRHKDYTSAGNTPTAGYFSHCLADQISVFVT</sequence>
<protein>
    <submittedName>
        <fullName evidence="1">Uncharacterized protein</fullName>
    </submittedName>
</protein>
<name>A0A345CTU9_9GAMM</name>
<organism evidence="1 2">
    <name type="scientific">Erwinia tracheiphila</name>
    <dbReference type="NCBI Taxonomy" id="65700"/>
    <lineage>
        <taxon>Bacteria</taxon>
        <taxon>Pseudomonadati</taxon>
        <taxon>Pseudomonadota</taxon>
        <taxon>Gammaproteobacteria</taxon>
        <taxon>Enterobacterales</taxon>
        <taxon>Erwiniaceae</taxon>
        <taxon>Erwinia</taxon>
    </lineage>
</organism>
<dbReference type="Proteomes" id="UP000264980">
    <property type="component" value="Chromosome"/>
</dbReference>
<gene>
    <name evidence="1" type="ORF">AV903_13715</name>
</gene>
<dbReference type="AlphaFoldDB" id="A0A345CTU9"/>
<dbReference type="EMBL" id="CP013970">
    <property type="protein sequence ID" value="AXF76866.1"/>
    <property type="molecule type" value="Genomic_DNA"/>
</dbReference>
<evidence type="ECO:0000313" key="1">
    <source>
        <dbReference type="EMBL" id="AXF76866.1"/>
    </source>
</evidence>
<accession>A0A345CTU9</accession>
<proteinExistence type="predicted"/>
<evidence type="ECO:0000313" key="2">
    <source>
        <dbReference type="Proteomes" id="UP000264980"/>
    </source>
</evidence>